<name>A0A8D5ZD04_9CREN</name>
<organism evidence="1 2">
    <name type="scientific">Stygiolobus caldivivus</name>
    <dbReference type="NCBI Taxonomy" id="2824673"/>
    <lineage>
        <taxon>Archaea</taxon>
        <taxon>Thermoproteota</taxon>
        <taxon>Thermoprotei</taxon>
        <taxon>Sulfolobales</taxon>
        <taxon>Sulfolobaceae</taxon>
        <taxon>Stygiolobus</taxon>
    </lineage>
</organism>
<proteinExistence type="predicted"/>
<protein>
    <submittedName>
        <fullName evidence="1">Uncharacterized protein</fullName>
    </submittedName>
</protein>
<dbReference type="RefSeq" id="WP_221288756.1">
    <property type="nucleotide sequence ID" value="NZ_AP024597.1"/>
</dbReference>
<accession>A0A8D5ZD04</accession>
<keyword evidence="2" id="KW-1185">Reference proteome</keyword>
<evidence type="ECO:0000313" key="2">
    <source>
        <dbReference type="Proteomes" id="UP000825123"/>
    </source>
</evidence>
<dbReference type="AlphaFoldDB" id="A0A8D5ZD04"/>
<sequence length="123" mass="13939">MIYLIDESSTPVPNDFTLVAVKGFKSLQLDRISGLYVLLNASVDVKELKDLLVKVAEVKTFRGFSIELVFLIDENYNIDTIKRVVDSLPLNYTYVIKSTADPEKLLTSDVINRRESRIVVVDD</sequence>
<evidence type="ECO:0000313" key="1">
    <source>
        <dbReference type="EMBL" id="BCU68848.1"/>
    </source>
</evidence>
<dbReference type="GeneID" id="66161896"/>
<gene>
    <name evidence="1" type="ORF">KN1_01450</name>
</gene>
<dbReference type="Proteomes" id="UP000825123">
    <property type="component" value="Chromosome"/>
</dbReference>
<dbReference type="EMBL" id="AP024597">
    <property type="protein sequence ID" value="BCU68848.1"/>
    <property type="molecule type" value="Genomic_DNA"/>
</dbReference>
<reference evidence="1 2" key="1">
    <citation type="submission" date="2021-04" db="EMBL/GenBank/DDBJ databases">
        <title>Complete genome sequence of Stygiolobus sp. KN-1.</title>
        <authorList>
            <person name="Nakamura K."/>
            <person name="Sakai H."/>
            <person name="Kurosawa N."/>
        </authorList>
    </citation>
    <scope>NUCLEOTIDE SEQUENCE [LARGE SCALE GENOMIC DNA]</scope>
    <source>
        <strain evidence="1 2">KN-1</strain>
    </source>
</reference>
<dbReference type="KEGG" id="csty:KN1_01450"/>